<dbReference type="Pfam" id="PF24809">
    <property type="entry name" value="DUF7708"/>
    <property type="match status" value="1"/>
</dbReference>
<keyword evidence="3" id="KW-1185">Reference proteome</keyword>
<reference evidence="2" key="1">
    <citation type="submission" date="2021-03" db="EMBL/GenBank/DDBJ databases">
        <title>Comparative genomics and phylogenomic investigation of the class Geoglossomycetes provide insights into ecological specialization and systematics.</title>
        <authorList>
            <person name="Melie T."/>
            <person name="Pirro S."/>
            <person name="Miller A.N."/>
            <person name="Quandt A."/>
        </authorList>
    </citation>
    <scope>NUCLEOTIDE SEQUENCE</scope>
    <source>
        <strain evidence="2">CAQ_001_2017</strain>
    </source>
</reference>
<dbReference type="EMBL" id="JAGHQM010000047">
    <property type="protein sequence ID" value="KAH0565959.1"/>
    <property type="molecule type" value="Genomic_DNA"/>
</dbReference>
<protein>
    <recommendedName>
        <fullName evidence="1">DUF7708 domain-containing protein</fullName>
    </recommendedName>
</protein>
<evidence type="ECO:0000313" key="2">
    <source>
        <dbReference type="EMBL" id="KAH0565959.1"/>
    </source>
</evidence>
<dbReference type="Proteomes" id="UP000750711">
    <property type="component" value="Unassembled WGS sequence"/>
</dbReference>
<sequence length="554" mass="62546">MAAPNTVVALERRAEVTSWYFDKDLSTLLTPASQAYINARNFFTSCLVLPEDRPSVDQWLSTITTMSDFQATIIALQSSIDSKSLSKSSKSRQWLASCAQRVAFYGSIMDTLVQHHPEYVSLAWGAFKFLFTAVLNYESLLAAIAKTFSRIADVLPRADLHLRLYTTGRMLADVAQIYASILHFVLRATEWLLKNRVQRSLSAIIKPFEISFKDIVDEIGTCSRRVDEHANAAMKAELRDLHIEMMHMKESTNAALTQIRSDIYFQSQQFIQHQRSQALSILSSSADVDPVATLEFNHSFLRRRQAHVFSYQRRRGYLWPDILTQSLQTLAAADKSKVLLLKAPQSIAPARDAAVDIIDLVREAKVPIFWVMTSDSDDVEIQVADVFRRLLTQSLSDNANAFRGDGPFPLTPEHVRQAHTDPAMWPSLLAKAISNLAPQIFIVIETSALQQGGTRPAILDLIAQLEKLCGATAQTKVKVIVADRYHLQGLQEPGLSPNISLVSVYPHRDFRRARPGREHFKSSHMEHRVVQRDRIVFTITTATEEPKEEEDEWV</sequence>
<feature type="domain" description="DUF7708" evidence="1">
    <location>
        <begin position="93"/>
        <end position="238"/>
    </location>
</feature>
<evidence type="ECO:0000259" key="1">
    <source>
        <dbReference type="Pfam" id="PF24809"/>
    </source>
</evidence>
<dbReference type="AlphaFoldDB" id="A0A9P8LIM9"/>
<proteinExistence type="predicted"/>
<gene>
    <name evidence="2" type="ORF">GP486_000651</name>
</gene>
<organism evidence="2 3">
    <name type="scientific">Trichoglossum hirsutum</name>
    <dbReference type="NCBI Taxonomy" id="265104"/>
    <lineage>
        <taxon>Eukaryota</taxon>
        <taxon>Fungi</taxon>
        <taxon>Dikarya</taxon>
        <taxon>Ascomycota</taxon>
        <taxon>Pezizomycotina</taxon>
        <taxon>Geoglossomycetes</taxon>
        <taxon>Geoglossales</taxon>
        <taxon>Geoglossaceae</taxon>
        <taxon>Trichoglossum</taxon>
    </lineage>
</organism>
<evidence type="ECO:0000313" key="3">
    <source>
        <dbReference type="Proteomes" id="UP000750711"/>
    </source>
</evidence>
<accession>A0A9P8LIM9</accession>
<dbReference type="InterPro" id="IPR056125">
    <property type="entry name" value="DUF7708"/>
</dbReference>
<name>A0A9P8LIM9_9PEZI</name>
<comment type="caution">
    <text evidence="2">The sequence shown here is derived from an EMBL/GenBank/DDBJ whole genome shotgun (WGS) entry which is preliminary data.</text>
</comment>